<comment type="function">
    <text evidence="9">Catalyzes the ATP-dependent amination of UTP to CTP with either L-glutamine or ammonia as the source of nitrogen. Regulates intracellular CTP levels through interactions with the four ribonucleotide triphosphates.</text>
</comment>
<dbReference type="InterPro" id="IPR033828">
    <property type="entry name" value="GATase1_CTP_Synthase"/>
</dbReference>
<dbReference type="InterPro" id="IPR027417">
    <property type="entry name" value="P-loop_NTPase"/>
</dbReference>
<feature type="binding site" evidence="9">
    <location>
        <position position="239"/>
    </location>
    <ligand>
        <name>UTP</name>
        <dbReference type="ChEBI" id="CHEBI:46398"/>
    </ligand>
</feature>
<feature type="binding site" evidence="9">
    <location>
        <begin position="29"/>
        <end position="34"/>
    </location>
    <ligand>
        <name>ATP</name>
        <dbReference type="ChEBI" id="CHEBI:30616"/>
    </ligand>
</feature>
<evidence type="ECO:0000259" key="11">
    <source>
        <dbReference type="Pfam" id="PF06418"/>
    </source>
</evidence>
<dbReference type="InterPro" id="IPR017456">
    <property type="entry name" value="CTP_synthase_N"/>
</dbReference>
<accession>A0ABS1C688</accession>
<evidence type="ECO:0000256" key="7">
    <source>
        <dbReference type="ARBA" id="ARBA00022975"/>
    </source>
</evidence>
<feature type="binding site" evidence="9">
    <location>
        <position position="156"/>
    </location>
    <ligand>
        <name>Mg(2+)</name>
        <dbReference type="ChEBI" id="CHEBI:18420"/>
    </ligand>
</feature>
<evidence type="ECO:0000259" key="10">
    <source>
        <dbReference type="Pfam" id="PF00117"/>
    </source>
</evidence>
<feature type="active site" evidence="9">
    <location>
        <position position="526"/>
    </location>
</feature>
<feature type="binding site" evidence="9">
    <location>
        <position position="28"/>
    </location>
    <ligand>
        <name>CTP</name>
        <dbReference type="ChEBI" id="CHEBI:37563"/>
        <note>allosteric inhibitor</note>
    </ligand>
</feature>
<dbReference type="InterPro" id="IPR029062">
    <property type="entry name" value="Class_I_gatase-like"/>
</dbReference>
<evidence type="ECO:0000256" key="3">
    <source>
        <dbReference type="ARBA" id="ARBA00022598"/>
    </source>
</evidence>
<comment type="similarity">
    <text evidence="2 9">Belongs to the CTP synthase family.</text>
</comment>
<evidence type="ECO:0000256" key="1">
    <source>
        <dbReference type="ARBA" id="ARBA00005171"/>
    </source>
</evidence>
<keyword evidence="13" id="KW-1185">Reference proteome</keyword>
<feature type="binding site" evidence="9">
    <location>
        <begin position="163"/>
        <end position="165"/>
    </location>
    <ligand>
        <name>CTP</name>
        <dbReference type="ChEBI" id="CHEBI:37563"/>
        <note>allosteric inhibitor</note>
    </ligand>
</feature>
<dbReference type="SUPFAM" id="SSF52317">
    <property type="entry name" value="Class I glutamine amidotransferase-like"/>
    <property type="match status" value="1"/>
</dbReference>
<feature type="binding site" evidence="9">
    <location>
        <position position="86"/>
    </location>
    <ligand>
        <name>ATP</name>
        <dbReference type="ChEBI" id="CHEBI:30616"/>
    </ligand>
</feature>
<feature type="binding site" evidence="9">
    <location>
        <position position="86"/>
    </location>
    <ligand>
        <name>Mg(2+)</name>
        <dbReference type="ChEBI" id="CHEBI:18420"/>
    </ligand>
</feature>
<feature type="binding site" evidence="9">
    <location>
        <position position="479"/>
    </location>
    <ligand>
        <name>L-glutamine</name>
        <dbReference type="ChEBI" id="CHEBI:58359"/>
    </ligand>
</feature>
<feature type="active site" description="Nucleophile; for glutamine hydrolysis" evidence="9">
    <location>
        <position position="398"/>
    </location>
</feature>
<dbReference type="InterPro" id="IPR004468">
    <property type="entry name" value="CTP_synthase"/>
</dbReference>
<dbReference type="GO" id="GO:0003883">
    <property type="term" value="F:CTP synthase activity"/>
    <property type="evidence" value="ECO:0007669"/>
    <property type="project" value="UniProtKB-EC"/>
</dbReference>
<comment type="miscellaneous">
    <text evidence="9">CTPSs have evolved a hybrid strategy for distinguishing between UTP and CTP. The overlapping regions of the product feedback inhibitory and substrate sites recognize a common feature in both compounds, the triphosphate moiety. To differentiate isosteric substrate and product pyrimidine rings, an additional pocket far from the expected kinase/ligase catalytic site, specifically recognizes the cytosine and ribose portions of the product inhibitor.</text>
</comment>
<dbReference type="InterPro" id="IPR017926">
    <property type="entry name" value="GATASE"/>
</dbReference>
<feature type="binding site" evidence="9">
    <location>
        <position position="422"/>
    </location>
    <ligand>
        <name>L-glutamine</name>
        <dbReference type="ChEBI" id="CHEBI:58359"/>
    </ligand>
</feature>
<evidence type="ECO:0000256" key="4">
    <source>
        <dbReference type="ARBA" id="ARBA00022741"/>
    </source>
</evidence>
<dbReference type="EC" id="6.3.4.2" evidence="9"/>
<dbReference type="HAMAP" id="MF_01227">
    <property type="entry name" value="PyrG"/>
    <property type="match status" value="1"/>
</dbReference>
<feature type="domain" description="Glutamine amidotransferase" evidence="10">
    <location>
        <begin position="319"/>
        <end position="543"/>
    </location>
</feature>
<evidence type="ECO:0000256" key="6">
    <source>
        <dbReference type="ARBA" id="ARBA00022962"/>
    </source>
</evidence>
<evidence type="ECO:0000256" key="9">
    <source>
        <dbReference type="HAMAP-Rule" id="MF_01227"/>
    </source>
</evidence>
<dbReference type="Gene3D" id="3.40.50.880">
    <property type="match status" value="1"/>
</dbReference>
<feature type="binding site" evidence="9">
    <location>
        <position position="371"/>
    </location>
    <ligand>
        <name>L-glutamine</name>
        <dbReference type="ChEBI" id="CHEBI:58359"/>
    </ligand>
</feature>
<evidence type="ECO:0000256" key="2">
    <source>
        <dbReference type="ARBA" id="ARBA00007533"/>
    </source>
</evidence>
<keyword evidence="7 9" id="KW-0665">Pyrimidine biosynthesis</keyword>
<dbReference type="Proteomes" id="UP000644147">
    <property type="component" value="Unassembled WGS sequence"/>
</dbReference>
<feature type="binding site" evidence="9">
    <location>
        <begin position="203"/>
        <end position="208"/>
    </location>
    <ligand>
        <name>UTP</name>
        <dbReference type="ChEBI" id="CHEBI:46398"/>
    </ligand>
</feature>
<dbReference type="PANTHER" id="PTHR11550">
    <property type="entry name" value="CTP SYNTHASE"/>
    <property type="match status" value="1"/>
</dbReference>
<feature type="binding site" evidence="9">
    <location>
        <begin position="203"/>
        <end position="208"/>
    </location>
    <ligand>
        <name>CTP</name>
        <dbReference type="ChEBI" id="CHEBI:37563"/>
        <note>allosteric inhibitor</note>
    </ligand>
</feature>
<dbReference type="SUPFAM" id="SSF52540">
    <property type="entry name" value="P-loop containing nucleoside triphosphate hydrolases"/>
    <property type="match status" value="1"/>
</dbReference>
<feature type="binding site" evidence="9">
    <location>
        <position position="257"/>
    </location>
    <ligand>
        <name>ATP</name>
        <dbReference type="ChEBI" id="CHEBI:30616"/>
    </ligand>
</feature>
<keyword evidence="4 9" id="KW-0547">Nucleotide-binding</keyword>
<gene>
    <name evidence="9" type="primary">pyrG</name>
    <name evidence="12" type="ORF">I5M27_17285</name>
</gene>
<dbReference type="Pfam" id="PF06418">
    <property type="entry name" value="CTP_synth_N"/>
    <property type="match status" value="1"/>
</dbReference>
<dbReference type="EMBL" id="JAEHFX010000011">
    <property type="protein sequence ID" value="MBK0404751.1"/>
    <property type="molecule type" value="Genomic_DNA"/>
</dbReference>
<evidence type="ECO:0000313" key="13">
    <source>
        <dbReference type="Proteomes" id="UP000644147"/>
    </source>
</evidence>
<comment type="pathway">
    <text evidence="1 9">Pyrimidine metabolism; CTP biosynthesis via de novo pathway; CTP from UDP: step 2/2.</text>
</comment>
<feature type="binding site" evidence="9">
    <location>
        <position position="28"/>
    </location>
    <ligand>
        <name>UTP</name>
        <dbReference type="ChEBI" id="CHEBI:46398"/>
    </ligand>
</feature>
<keyword evidence="3 9" id="KW-0436">Ligase</keyword>
<feature type="binding site" evidence="9">
    <location>
        <position position="69"/>
    </location>
    <ligand>
        <name>L-glutamine</name>
        <dbReference type="ChEBI" id="CHEBI:58359"/>
    </ligand>
</feature>
<keyword evidence="6 9" id="KW-0315">Glutamine amidotransferase</keyword>
<evidence type="ECO:0000256" key="8">
    <source>
        <dbReference type="ARBA" id="ARBA00047781"/>
    </source>
</evidence>
<evidence type="ECO:0000256" key="5">
    <source>
        <dbReference type="ARBA" id="ARBA00022840"/>
    </source>
</evidence>
<proteinExistence type="inferred from homology"/>
<dbReference type="PANTHER" id="PTHR11550:SF0">
    <property type="entry name" value="CTP SYNTHASE-RELATED"/>
    <property type="match status" value="1"/>
</dbReference>
<comment type="subunit">
    <text evidence="9">Homotetramer.</text>
</comment>
<dbReference type="CDD" id="cd03113">
    <property type="entry name" value="CTPS_N"/>
    <property type="match status" value="1"/>
</dbReference>
<comment type="activity regulation">
    <text evidence="9">Allosterically activated by GTP, when glutamine is the substrate; GTP has no effect on the reaction when ammonia is the substrate. The allosteric effector GTP functions by stabilizing the protein conformation that binds the tetrahedral intermediate(s) formed during glutamine hydrolysis. Inhibited by the product CTP, via allosteric rather than competitive inhibition.</text>
</comment>
<dbReference type="NCBIfam" id="TIGR00337">
    <property type="entry name" value="PyrG"/>
    <property type="match status" value="1"/>
</dbReference>
<dbReference type="CDD" id="cd01746">
    <property type="entry name" value="GATase1_CTP_Synthase"/>
    <property type="match status" value="1"/>
</dbReference>
<dbReference type="NCBIfam" id="NF003792">
    <property type="entry name" value="PRK05380.1"/>
    <property type="match status" value="1"/>
</dbReference>
<comment type="caution">
    <text evidence="12">The sequence shown here is derived from an EMBL/GenBank/DDBJ whole genome shotgun (WGS) entry which is preliminary data.</text>
</comment>
<protein>
    <recommendedName>
        <fullName evidence="9">CTP synthase</fullName>
        <ecNumber evidence="9">6.3.4.2</ecNumber>
    </recommendedName>
    <alternativeName>
        <fullName evidence="9">Cytidine 5'-triphosphate synthase</fullName>
    </alternativeName>
    <alternativeName>
        <fullName evidence="9">Cytidine triphosphate synthetase</fullName>
        <shortName evidence="9">CTP synthetase</shortName>
        <shortName evidence="9">CTPS</shortName>
    </alternativeName>
    <alternativeName>
        <fullName evidence="9">UTP--ammonia ligase</fullName>
    </alternativeName>
</protein>
<evidence type="ECO:0000313" key="12">
    <source>
        <dbReference type="EMBL" id="MBK0404751.1"/>
    </source>
</evidence>
<comment type="caution">
    <text evidence="9">Lacks conserved residue(s) required for the propagation of feature annotation.</text>
</comment>
<feature type="active site" evidence="9">
    <location>
        <position position="524"/>
    </location>
</feature>
<reference evidence="12 13" key="1">
    <citation type="submission" date="2020-12" db="EMBL/GenBank/DDBJ databases">
        <title>Bacterial novel species Adhaeribacter sp. BT258 isolated from soil.</title>
        <authorList>
            <person name="Jung H.-Y."/>
        </authorList>
    </citation>
    <scope>NUCLEOTIDE SEQUENCE [LARGE SCALE GENOMIC DNA]</scope>
    <source>
        <strain evidence="12 13">BT258</strain>
    </source>
</reference>
<dbReference type="Gene3D" id="3.40.50.300">
    <property type="entry name" value="P-loop containing nucleotide triphosphate hydrolases"/>
    <property type="match status" value="1"/>
</dbReference>
<name>A0ABS1C688_9BACT</name>
<comment type="catalytic activity">
    <reaction evidence="9">
        <text>UTP + NH4(+) + ATP = CTP + ADP + phosphate + 2 H(+)</text>
        <dbReference type="Rhea" id="RHEA:16597"/>
        <dbReference type="ChEBI" id="CHEBI:15378"/>
        <dbReference type="ChEBI" id="CHEBI:28938"/>
        <dbReference type="ChEBI" id="CHEBI:30616"/>
        <dbReference type="ChEBI" id="CHEBI:37563"/>
        <dbReference type="ChEBI" id="CHEBI:43474"/>
        <dbReference type="ChEBI" id="CHEBI:46398"/>
        <dbReference type="ChEBI" id="CHEBI:456216"/>
    </reaction>
</comment>
<organism evidence="12 13">
    <name type="scientific">Adhaeribacter terrigena</name>
    <dbReference type="NCBI Taxonomy" id="2793070"/>
    <lineage>
        <taxon>Bacteria</taxon>
        <taxon>Pseudomonadati</taxon>
        <taxon>Bacteroidota</taxon>
        <taxon>Cytophagia</taxon>
        <taxon>Cytophagales</taxon>
        <taxon>Hymenobacteraceae</taxon>
        <taxon>Adhaeribacter</taxon>
    </lineage>
</organism>
<dbReference type="PROSITE" id="PS51273">
    <property type="entry name" value="GATASE_TYPE_1"/>
    <property type="match status" value="1"/>
</dbReference>
<feature type="domain" description="CTP synthase N-terminal" evidence="11">
    <location>
        <begin position="18"/>
        <end position="282"/>
    </location>
</feature>
<keyword evidence="9" id="KW-0479">Metal-binding</keyword>
<comment type="catalytic activity">
    <reaction evidence="9">
        <text>L-glutamine + H2O = L-glutamate + NH4(+)</text>
        <dbReference type="Rhea" id="RHEA:15889"/>
        <dbReference type="ChEBI" id="CHEBI:15377"/>
        <dbReference type="ChEBI" id="CHEBI:28938"/>
        <dbReference type="ChEBI" id="CHEBI:29985"/>
        <dbReference type="ChEBI" id="CHEBI:58359"/>
    </reaction>
</comment>
<feature type="binding site" evidence="9">
    <location>
        <position position="239"/>
    </location>
    <ligand>
        <name>CTP</name>
        <dbReference type="ChEBI" id="CHEBI:37563"/>
        <note>allosteric inhibitor</note>
    </ligand>
</feature>
<dbReference type="Pfam" id="PF00117">
    <property type="entry name" value="GATase"/>
    <property type="match status" value="1"/>
</dbReference>
<feature type="binding site" evidence="9">
    <location>
        <begin position="399"/>
        <end position="402"/>
    </location>
    <ligand>
        <name>L-glutamine</name>
        <dbReference type="ChEBI" id="CHEBI:58359"/>
    </ligand>
</feature>
<feature type="region of interest" description="Amidoligase domain" evidence="9">
    <location>
        <begin position="1"/>
        <end position="282"/>
    </location>
</feature>
<comment type="catalytic activity">
    <reaction evidence="8 9">
        <text>UTP + L-glutamine + ATP + H2O = CTP + L-glutamate + ADP + phosphate + 2 H(+)</text>
        <dbReference type="Rhea" id="RHEA:26426"/>
        <dbReference type="ChEBI" id="CHEBI:15377"/>
        <dbReference type="ChEBI" id="CHEBI:15378"/>
        <dbReference type="ChEBI" id="CHEBI:29985"/>
        <dbReference type="ChEBI" id="CHEBI:30616"/>
        <dbReference type="ChEBI" id="CHEBI:37563"/>
        <dbReference type="ChEBI" id="CHEBI:43474"/>
        <dbReference type="ChEBI" id="CHEBI:46398"/>
        <dbReference type="ChEBI" id="CHEBI:58359"/>
        <dbReference type="ChEBI" id="CHEBI:456216"/>
        <dbReference type="EC" id="6.3.4.2"/>
    </reaction>
</comment>
<keyword evidence="5 9" id="KW-0067">ATP-binding</keyword>
<sequence length="556" mass="62007">MNVTFAVHKTNSKLVASKFIFVTGGVTSSLGKGIISASLAKLLQARGFSVTIQKFDPYINIDPGTLNPYEHGECFVTDDGAETDLDLGHYERFLNTATSQANNVTTGKIYHHVITQERQGAYLGKTVQVVPHITDEIKRRMLLLGESGEFDVVITEIGGCVGDIESLPFIESVRQLRWDLPPSDSLVIHLTLLPYLKAAGELKTKPTQHSVKALSEAGVQPDILVCRSEYPIPMEMRKKIALFCNVQINSVIESLDAETIYDVPLLMKKEKLDERVIKKLKLTGGTTDPDLDAWKEFLGRLKNPTEEVTIGLVGKYVELPDAYKSIIEAFIHAGAQNECKVKLKTFQSEHIDRETVASQLKNLDGILVAPGFGQRGFDGKIETIRYARENNIPFFGICLGMQCAAIEFARNVLNIKDATSTEMEPETKNPVIDMMEDQKEITQMGGTMRLGAYVCELKKGSKAFAAYGKPKITERHRHRYEFNNKYLKAFEENGMIASGINPDTGLVEVIELQNHPWFVAAQYHPELKSTVQNPHPLFVKFVRAAIQYAKSKKNIA</sequence>
<keyword evidence="9" id="KW-0460">Magnesium</keyword>